<organism evidence="1">
    <name type="scientific">Oceaniferula spumae</name>
    <dbReference type="NCBI Taxonomy" id="2979115"/>
    <lineage>
        <taxon>Bacteria</taxon>
        <taxon>Pseudomonadati</taxon>
        <taxon>Verrucomicrobiota</taxon>
        <taxon>Verrucomicrobiia</taxon>
        <taxon>Verrucomicrobiales</taxon>
        <taxon>Verrucomicrobiaceae</taxon>
        <taxon>Oceaniferula</taxon>
    </lineage>
</organism>
<name>A0AAT9FIS6_9BACT</name>
<protein>
    <submittedName>
        <fullName evidence="1">Uncharacterized protein</fullName>
    </submittedName>
</protein>
<reference evidence="1" key="1">
    <citation type="submission" date="2024-07" db="EMBL/GenBank/DDBJ databases">
        <title>Complete genome sequence of Verrucomicrobiaceae bacterium NT6N.</title>
        <authorList>
            <person name="Huang C."/>
            <person name="Takami H."/>
            <person name="Hamasaki K."/>
        </authorList>
    </citation>
    <scope>NUCLEOTIDE SEQUENCE</scope>
    <source>
        <strain evidence="1">NT6N</strain>
    </source>
</reference>
<dbReference type="KEGG" id="osu:NT6N_08860"/>
<accession>A0AAT9FIS6</accession>
<gene>
    <name evidence="1" type="ORF">NT6N_08860</name>
</gene>
<proteinExistence type="predicted"/>
<sequence length="42" mass="4682">MLDGIHCSKSVHYRFTYAIILKITAFNDVGVCTSIDGSSRDF</sequence>
<evidence type="ECO:0000313" key="1">
    <source>
        <dbReference type="EMBL" id="BDS05846.1"/>
    </source>
</evidence>
<dbReference type="AlphaFoldDB" id="A0AAT9FIS6"/>
<dbReference type="EMBL" id="AP026866">
    <property type="protein sequence ID" value="BDS05846.1"/>
    <property type="molecule type" value="Genomic_DNA"/>
</dbReference>